<organism evidence="2 3">
    <name type="scientific">Seminavis robusta</name>
    <dbReference type="NCBI Taxonomy" id="568900"/>
    <lineage>
        <taxon>Eukaryota</taxon>
        <taxon>Sar</taxon>
        <taxon>Stramenopiles</taxon>
        <taxon>Ochrophyta</taxon>
        <taxon>Bacillariophyta</taxon>
        <taxon>Bacillariophyceae</taxon>
        <taxon>Bacillariophycidae</taxon>
        <taxon>Naviculales</taxon>
        <taxon>Naviculaceae</taxon>
        <taxon>Seminavis</taxon>
    </lineage>
</organism>
<feature type="transmembrane region" description="Helical" evidence="1">
    <location>
        <begin position="145"/>
        <end position="167"/>
    </location>
</feature>
<name>A0A9N8DVQ0_9STRA</name>
<dbReference type="EMBL" id="CAICTM010000280">
    <property type="protein sequence ID" value="CAB9506839.1"/>
    <property type="molecule type" value="Genomic_DNA"/>
</dbReference>
<dbReference type="Pfam" id="PF05684">
    <property type="entry name" value="DUF819"/>
    <property type="match status" value="1"/>
</dbReference>
<sequence>MHPHQEFAAASTVLVTSSLAGCWSERRFPNTGTLVTIALAALCSNLSLAPPAHFLYDLCWTTFLPASLVFLLISFHNNNKNNNQQRQGNNATISRDNGSSCSQKEVIRAVSVPFLMSCLGSIIGCVLSFLVCQKFPRLWLNPSQAAFASSCLCASFIGGTVNFFGVAKIITSREATTTLVSSMATADTLVMALYFSGLSLALQSKRLTKLFGGSSLAAEAPIIETDPVLLNHGLQGDEVDAKAAVSSRATILQTSLAGALATTIALAIVKLSSQFERLVAPILPGAACLAIALVSPAVQSILSSWSSSDHGNNNNNQHSLLASQIQHVSRYLSEFCLQLLFASIGTSCHMGRVLLQGSKCVWFSVLALSVHMVVAFLGSLVAKKWFQWPLFLEDVLIASNAAVGGPATAAAFAGRINSPRQRGLTMAATVWGITGYAVGTTIGVLLYNGLKQLL</sequence>
<feature type="transmembrane region" description="Helical" evidence="1">
    <location>
        <begin position="388"/>
        <end position="412"/>
    </location>
</feature>
<evidence type="ECO:0000256" key="1">
    <source>
        <dbReference type="SAM" id="Phobius"/>
    </source>
</evidence>
<feature type="transmembrane region" description="Helical" evidence="1">
    <location>
        <begin position="278"/>
        <end position="298"/>
    </location>
</feature>
<feature type="transmembrane region" description="Helical" evidence="1">
    <location>
        <begin position="179"/>
        <end position="202"/>
    </location>
</feature>
<keyword evidence="1" id="KW-0812">Transmembrane</keyword>
<evidence type="ECO:0008006" key="4">
    <source>
        <dbReference type="Google" id="ProtNLM"/>
    </source>
</evidence>
<dbReference type="OrthoDB" id="45797at2759"/>
<evidence type="ECO:0000313" key="3">
    <source>
        <dbReference type="Proteomes" id="UP001153069"/>
    </source>
</evidence>
<keyword evidence="1" id="KW-0472">Membrane</keyword>
<comment type="caution">
    <text evidence="2">The sequence shown here is derived from an EMBL/GenBank/DDBJ whole genome shotgun (WGS) entry which is preliminary data.</text>
</comment>
<dbReference type="Proteomes" id="UP001153069">
    <property type="component" value="Unassembled WGS sequence"/>
</dbReference>
<gene>
    <name evidence="2" type="ORF">SEMRO_281_G107210.1</name>
</gene>
<dbReference type="AlphaFoldDB" id="A0A9N8DVQ0"/>
<dbReference type="PANTHER" id="PTHR34289:SF8">
    <property type="entry name" value="DUF819 DOMAIN-CONTAINING PROTEIN"/>
    <property type="match status" value="1"/>
</dbReference>
<feature type="transmembrane region" description="Helical" evidence="1">
    <location>
        <begin position="55"/>
        <end position="75"/>
    </location>
</feature>
<dbReference type="PANTHER" id="PTHR34289">
    <property type="entry name" value="PROTEIN, PUTATIVE (DUF819)-RELATED"/>
    <property type="match status" value="1"/>
</dbReference>
<proteinExistence type="predicted"/>
<accession>A0A9N8DVQ0</accession>
<dbReference type="InterPro" id="IPR008537">
    <property type="entry name" value="DUF819"/>
</dbReference>
<keyword evidence="1" id="KW-1133">Transmembrane helix</keyword>
<evidence type="ECO:0000313" key="2">
    <source>
        <dbReference type="EMBL" id="CAB9506839.1"/>
    </source>
</evidence>
<feature type="transmembrane region" description="Helical" evidence="1">
    <location>
        <begin position="360"/>
        <end position="382"/>
    </location>
</feature>
<reference evidence="2" key="1">
    <citation type="submission" date="2020-06" db="EMBL/GenBank/DDBJ databases">
        <authorList>
            <consortium name="Plant Systems Biology data submission"/>
        </authorList>
    </citation>
    <scope>NUCLEOTIDE SEQUENCE</scope>
    <source>
        <strain evidence="2">D6</strain>
    </source>
</reference>
<feature type="transmembrane region" description="Helical" evidence="1">
    <location>
        <begin position="114"/>
        <end position="133"/>
    </location>
</feature>
<feature type="transmembrane region" description="Helical" evidence="1">
    <location>
        <begin position="251"/>
        <end position="272"/>
    </location>
</feature>
<keyword evidence="3" id="KW-1185">Reference proteome</keyword>
<protein>
    <recommendedName>
        <fullName evidence="4">Membrane protein YjcL</fullName>
    </recommendedName>
</protein>
<feature type="transmembrane region" description="Helical" evidence="1">
    <location>
        <begin position="424"/>
        <end position="447"/>
    </location>
</feature>